<dbReference type="Proteomes" id="UP000829685">
    <property type="component" value="Unassembled WGS sequence"/>
</dbReference>
<keyword evidence="2" id="KW-0732">Signal</keyword>
<dbReference type="InterPro" id="IPR008979">
    <property type="entry name" value="Galactose-bd-like_sf"/>
</dbReference>
<organism evidence="3 4">
    <name type="scientific">Neoarthrinium moseri</name>
    <dbReference type="NCBI Taxonomy" id="1658444"/>
    <lineage>
        <taxon>Eukaryota</taxon>
        <taxon>Fungi</taxon>
        <taxon>Dikarya</taxon>
        <taxon>Ascomycota</taxon>
        <taxon>Pezizomycotina</taxon>
        <taxon>Sordariomycetes</taxon>
        <taxon>Xylariomycetidae</taxon>
        <taxon>Amphisphaeriales</taxon>
        <taxon>Apiosporaceae</taxon>
        <taxon>Neoarthrinium</taxon>
    </lineage>
</organism>
<name>A0A9P9WM03_9PEZI</name>
<evidence type="ECO:0000313" key="4">
    <source>
        <dbReference type="Proteomes" id="UP000829685"/>
    </source>
</evidence>
<dbReference type="EMBL" id="JAFIMR010000014">
    <property type="protein sequence ID" value="KAI1870091.1"/>
    <property type="molecule type" value="Genomic_DNA"/>
</dbReference>
<dbReference type="SUPFAM" id="SSF49785">
    <property type="entry name" value="Galactose-binding domain-like"/>
    <property type="match status" value="1"/>
</dbReference>
<protein>
    <recommendedName>
        <fullName evidence="5">CBM-cenC domain-containing protein</fullName>
    </recommendedName>
</protein>
<dbReference type="Gene3D" id="2.60.120.260">
    <property type="entry name" value="Galactose-binding domain-like"/>
    <property type="match status" value="1"/>
</dbReference>
<sequence length="403" mass="40577">MQVSFLFTALWLALADAKPCSLTDDHGSATTINPDNTATVPQYSSKIEISSFPVSSQSVRPTSSSPPYKASSSLSSVQSVSPTSTSSLAPASSYASSTAVTTSVPVGSSSVPSSYVVPTTSPLSTSSSPASSSSTSAPSSTSSVGPNTSSLTATSTSPFSSSFTSSVLSTTTGTPSTITPTYPTTVITSVTTSISTTDTSTSTSLSTIISTSTISTSTTEVSTSTTESSTSTTDTSTSSTSTSSVGPIVTNLVQNPGFEDGGGSLPPWNVASGDGDGTTFAGLTQPGSNSANAVRLLAQAGPNFPSGASLFQTIALDAGATYNIAYDFAVSIVQESASNCFLSSSVGNTQLQFVRPVTSQGYTTFSTTFTYDGSGPSLRVDVVCSAQSVLEVEVDNFSLTLAQ</sequence>
<feature type="region of interest" description="Disordered" evidence="1">
    <location>
        <begin position="105"/>
        <end position="182"/>
    </location>
</feature>
<feature type="region of interest" description="Disordered" evidence="1">
    <location>
        <begin position="212"/>
        <end position="285"/>
    </location>
</feature>
<gene>
    <name evidence="3" type="ORF">JX265_006261</name>
</gene>
<proteinExistence type="predicted"/>
<feature type="chain" id="PRO_5040206335" description="CBM-cenC domain-containing protein" evidence="2">
    <location>
        <begin position="18"/>
        <end position="403"/>
    </location>
</feature>
<feature type="region of interest" description="Disordered" evidence="1">
    <location>
        <begin position="55"/>
        <end position="82"/>
    </location>
</feature>
<evidence type="ECO:0008006" key="5">
    <source>
        <dbReference type="Google" id="ProtNLM"/>
    </source>
</evidence>
<keyword evidence="4" id="KW-1185">Reference proteome</keyword>
<dbReference type="AlphaFoldDB" id="A0A9P9WM03"/>
<accession>A0A9P9WM03</accession>
<evidence type="ECO:0000313" key="3">
    <source>
        <dbReference type="EMBL" id="KAI1870091.1"/>
    </source>
</evidence>
<feature type="signal peptide" evidence="2">
    <location>
        <begin position="1"/>
        <end position="17"/>
    </location>
</feature>
<evidence type="ECO:0000256" key="2">
    <source>
        <dbReference type="SAM" id="SignalP"/>
    </source>
</evidence>
<feature type="compositionally biased region" description="Low complexity" evidence="1">
    <location>
        <begin position="212"/>
        <end position="250"/>
    </location>
</feature>
<evidence type="ECO:0000256" key="1">
    <source>
        <dbReference type="SAM" id="MobiDB-lite"/>
    </source>
</evidence>
<comment type="caution">
    <text evidence="3">The sequence shown here is derived from an EMBL/GenBank/DDBJ whole genome shotgun (WGS) entry which is preliminary data.</text>
</comment>
<reference evidence="3" key="1">
    <citation type="submission" date="2021-03" db="EMBL/GenBank/DDBJ databases">
        <title>Revisited historic fungal species revealed as producer of novel bioactive compounds through whole genome sequencing and comparative genomics.</title>
        <authorList>
            <person name="Vignolle G.A."/>
            <person name="Hochenegger N."/>
            <person name="Mach R.L."/>
            <person name="Mach-Aigner A.R."/>
            <person name="Javad Rahimi M."/>
            <person name="Salim K.A."/>
            <person name="Chan C.M."/>
            <person name="Lim L.B.L."/>
            <person name="Cai F."/>
            <person name="Druzhinina I.S."/>
            <person name="U'Ren J.M."/>
            <person name="Derntl C."/>
        </authorList>
    </citation>
    <scope>NUCLEOTIDE SEQUENCE</scope>
    <source>
        <strain evidence="3">TUCIM 5799</strain>
    </source>
</reference>